<organism evidence="12 13">
    <name type="scientific">Muricoprocola aceti</name>
    <dbReference type="NCBI Taxonomy" id="2981772"/>
    <lineage>
        <taxon>Bacteria</taxon>
        <taxon>Bacillati</taxon>
        <taxon>Bacillota</taxon>
        <taxon>Clostridia</taxon>
        <taxon>Lachnospirales</taxon>
        <taxon>Lachnospiraceae</taxon>
        <taxon>Muricoprocola</taxon>
    </lineage>
</organism>
<dbReference type="InterPro" id="IPR041108">
    <property type="entry name" value="PP_kinase_C_1"/>
</dbReference>
<keyword evidence="4 6" id="KW-0418">Kinase</keyword>
<comment type="cofactor">
    <cofactor evidence="6">
        <name>Mg(2+)</name>
        <dbReference type="ChEBI" id="CHEBI:18420"/>
    </cofactor>
</comment>
<dbReference type="CDD" id="cd09169">
    <property type="entry name" value="PLDc_PPK1_C2_unchar"/>
    <property type="match status" value="1"/>
</dbReference>
<dbReference type="InterPro" id="IPR025200">
    <property type="entry name" value="PPK_C_dom2"/>
</dbReference>
<evidence type="ECO:0000259" key="11">
    <source>
        <dbReference type="Pfam" id="PF17941"/>
    </source>
</evidence>
<dbReference type="Gene3D" id="3.30.870.10">
    <property type="entry name" value="Endonuclease Chain A"/>
    <property type="match status" value="2"/>
</dbReference>
<evidence type="ECO:0000256" key="5">
    <source>
        <dbReference type="ARBA" id="ARBA00022840"/>
    </source>
</evidence>
<feature type="active site" description="Phosphohistidine intermediate" evidence="6">
    <location>
        <position position="436"/>
    </location>
</feature>
<feature type="binding site" evidence="6">
    <location>
        <position position="469"/>
    </location>
    <ligand>
        <name>ATP</name>
        <dbReference type="ChEBI" id="CHEBI:30616"/>
    </ligand>
</feature>
<feature type="domain" description="Polyphosphate kinase N-terminal" evidence="9">
    <location>
        <begin position="10"/>
        <end position="115"/>
    </location>
</feature>
<dbReference type="Gene3D" id="1.20.58.310">
    <property type="entry name" value="Polyphosphate kinase N-terminal domain"/>
    <property type="match status" value="1"/>
</dbReference>
<proteinExistence type="inferred from homology"/>
<dbReference type="NCBIfam" id="NF003921">
    <property type="entry name" value="PRK05443.2-2"/>
    <property type="match status" value="1"/>
</dbReference>
<evidence type="ECO:0000259" key="10">
    <source>
        <dbReference type="Pfam" id="PF13090"/>
    </source>
</evidence>
<reference evidence="12 13" key="1">
    <citation type="journal article" date="2021" name="ISME Commun">
        <title>Automated analysis of genomic sequences facilitates high-throughput and comprehensive description of bacteria.</title>
        <authorList>
            <person name="Hitch T.C.A."/>
        </authorList>
    </citation>
    <scope>NUCLEOTIDE SEQUENCE [LARGE SCALE GENOMIC DNA]</scope>
    <source>
        <strain evidence="12 13">Sanger_29</strain>
    </source>
</reference>
<dbReference type="InterPro" id="IPR036830">
    <property type="entry name" value="PP_kinase_middle_dom_sf"/>
</dbReference>
<feature type="binding site" evidence="6">
    <location>
        <position position="47"/>
    </location>
    <ligand>
        <name>ATP</name>
        <dbReference type="ChEBI" id="CHEBI:30616"/>
    </ligand>
</feature>
<dbReference type="Pfam" id="PF17941">
    <property type="entry name" value="PP_kinase_C_1"/>
    <property type="match status" value="1"/>
</dbReference>
<keyword evidence="5 6" id="KW-0067">ATP-binding</keyword>
<sequence length="692" mass="79613">MKKTEDKYLMNRELSWLKFNDRVLDEAGNSRVPLAERLTFASIYQSNLDEFYMVRVGTLMDQMEASEEVRENKTNMTSEEQVKAIVKETRELDLKKARICEQLMGELEPKGIRIVNFNKLSDEEGKLLETYFDTEIAPYLSANIISKQQPFPFLKNKEIYAAARLESKGGKTKTAIIPCSNNVFRRLIDIPTRPGNFMLSEELILHFFPKMFRNYTVKEKTLVRVTRNADIDTETIYDEDLDYRDAMENLIRQRKRMKPVRMELSREISKKMVQSLCKTIQVDITHVFLSDVPLDLSFVFGIQNYLRSKGNEELFYQRRSPRMSPALDIKKSLIAQIEKQDVLLSYPFENIKSFINLLYEAAKDDTVVSIKMTLYRLANKSQIIDALIEAAENGKEVVVLVELRARFDEESNIEYSRKLEEAGCRVIYGLNGYKVHSKLCLISRKTEKGVSYITQIGTGNYNEKTAALYTDLSLITANHEIGKEAAGVFAALLKGEFVEETKYLLVAPKCLQNKILDMIDEEIERVHRGEAGYVGIKINSLTDKTIIDKLVEASQAGVKIEMIVRGICCLIPGVKGYTENIKVISIVGRFLEHSRIYRFGTKEREKVYVGSADFMTRNTIRRVEVAVPILDQQVRDRLEHMFEMMMSDDEKGKELTSKGLYVSRNLSDVKMDSQELFYAMAYSQAEKNTVKK</sequence>
<dbReference type="EMBL" id="JAOQKE010000006">
    <property type="protein sequence ID" value="MCU6725208.1"/>
    <property type="molecule type" value="Genomic_DNA"/>
</dbReference>
<keyword evidence="6" id="KW-0460">Magnesium</keyword>
<dbReference type="RefSeq" id="WP_262654560.1">
    <property type="nucleotide sequence ID" value="NZ_JAOQKE010000006.1"/>
</dbReference>
<evidence type="ECO:0000259" key="9">
    <source>
        <dbReference type="Pfam" id="PF13089"/>
    </source>
</evidence>
<dbReference type="NCBIfam" id="TIGR03705">
    <property type="entry name" value="poly_P_kin"/>
    <property type="match status" value="1"/>
</dbReference>
<feature type="domain" description="Polyphosphate kinase C-terminal" evidence="11">
    <location>
        <begin position="333"/>
        <end position="493"/>
    </location>
</feature>
<evidence type="ECO:0000256" key="6">
    <source>
        <dbReference type="HAMAP-Rule" id="MF_00347"/>
    </source>
</evidence>
<accession>A0ABT2SM94</accession>
<comment type="similarity">
    <text evidence="6 7">Belongs to the polyphosphate kinase 1 (PPK1) family.</text>
</comment>
<gene>
    <name evidence="12" type="primary">ppk1</name>
    <name evidence="6" type="synonym">ppk</name>
    <name evidence="12" type="ORF">OCV47_07580</name>
</gene>
<dbReference type="SUPFAM" id="SSF56024">
    <property type="entry name" value="Phospholipase D/nuclease"/>
    <property type="match status" value="2"/>
</dbReference>
<evidence type="ECO:0000256" key="1">
    <source>
        <dbReference type="ARBA" id="ARBA00022553"/>
    </source>
</evidence>
<dbReference type="Proteomes" id="UP001652338">
    <property type="component" value="Unassembled WGS sequence"/>
</dbReference>
<evidence type="ECO:0000256" key="4">
    <source>
        <dbReference type="ARBA" id="ARBA00022777"/>
    </source>
</evidence>
<keyword evidence="13" id="KW-1185">Reference proteome</keyword>
<dbReference type="PANTHER" id="PTHR30218">
    <property type="entry name" value="POLYPHOSPHATE KINASE"/>
    <property type="match status" value="1"/>
</dbReference>
<dbReference type="HAMAP" id="MF_00347">
    <property type="entry name" value="Polyphosphate_kinase"/>
    <property type="match status" value="1"/>
</dbReference>
<dbReference type="Gene3D" id="3.30.1840.10">
    <property type="entry name" value="Polyphosphate kinase middle domain"/>
    <property type="match status" value="1"/>
</dbReference>
<comment type="catalytic activity">
    <reaction evidence="6 7">
        <text>[phosphate](n) + ATP = [phosphate](n+1) + ADP</text>
        <dbReference type="Rhea" id="RHEA:19573"/>
        <dbReference type="Rhea" id="RHEA-COMP:9859"/>
        <dbReference type="Rhea" id="RHEA-COMP:14280"/>
        <dbReference type="ChEBI" id="CHEBI:16838"/>
        <dbReference type="ChEBI" id="CHEBI:30616"/>
        <dbReference type="ChEBI" id="CHEBI:456216"/>
        <dbReference type="EC" id="2.7.4.1"/>
    </reaction>
</comment>
<dbReference type="InterPro" id="IPR036832">
    <property type="entry name" value="PPK_N_dom_sf"/>
</dbReference>
<feature type="domain" description="Polyphosphate kinase middle" evidence="8">
    <location>
        <begin position="124"/>
        <end position="301"/>
    </location>
</feature>
<evidence type="ECO:0000313" key="12">
    <source>
        <dbReference type="EMBL" id="MCU6725208.1"/>
    </source>
</evidence>
<dbReference type="Pfam" id="PF13089">
    <property type="entry name" value="PP_kinase_N"/>
    <property type="match status" value="1"/>
</dbReference>
<comment type="function">
    <text evidence="6 7">Catalyzes the reversible transfer of the terminal phosphate of ATP to form a long-chain polyphosphate (polyP).</text>
</comment>
<feature type="binding site" evidence="6">
    <location>
        <position position="565"/>
    </location>
    <ligand>
        <name>ATP</name>
        <dbReference type="ChEBI" id="CHEBI:30616"/>
    </ligand>
</feature>
<dbReference type="EC" id="2.7.4.1" evidence="6 7"/>
<dbReference type="Pfam" id="PF13090">
    <property type="entry name" value="PP_kinase_C"/>
    <property type="match status" value="1"/>
</dbReference>
<dbReference type="PANTHER" id="PTHR30218:SF0">
    <property type="entry name" value="POLYPHOSPHATE KINASE"/>
    <property type="match status" value="1"/>
</dbReference>
<evidence type="ECO:0000256" key="2">
    <source>
        <dbReference type="ARBA" id="ARBA00022679"/>
    </source>
</evidence>
<comment type="PTM">
    <text evidence="6 7">An intermediate of this reaction is the autophosphorylated ppk in which a phosphate is covalently linked to a histidine residue through a N-P bond.</text>
</comment>
<dbReference type="Pfam" id="PF02503">
    <property type="entry name" value="PP_kinase"/>
    <property type="match status" value="1"/>
</dbReference>
<evidence type="ECO:0000259" key="8">
    <source>
        <dbReference type="Pfam" id="PF02503"/>
    </source>
</evidence>
<keyword evidence="1 6" id="KW-0597">Phosphoprotein</keyword>
<feature type="binding site" evidence="6">
    <location>
        <position position="593"/>
    </location>
    <ligand>
        <name>ATP</name>
        <dbReference type="ChEBI" id="CHEBI:30616"/>
    </ligand>
</feature>
<protein>
    <recommendedName>
        <fullName evidence="6 7">Polyphosphate kinase</fullName>
        <ecNumber evidence="6 7">2.7.4.1</ecNumber>
    </recommendedName>
    <alternativeName>
        <fullName evidence="6">ATP-polyphosphate phosphotransferase</fullName>
    </alternativeName>
    <alternativeName>
        <fullName evidence="6">Polyphosphoric acid kinase</fullName>
    </alternativeName>
</protein>
<keyword evidence="6" id="KW-0479">Metal-binding</keyword>
<keyword evidence="3 6" id="KW-0547">Nucleotide-binding</keyword>
<feature type="binding site" evidence="6">
    <location>
        <position position="376"/>
    </location>
    <ligand>
        <name>Mg(2+)</name>
        <dbReference type="ChEBI" id="CHEBI:18420"/>
    </ligand>
</feature>
<dbReference type="InterPro" id="IPR025198">
    <property type="entry name" value="PPK_N_dom"/>
</dbReference>
<dbReference type="GO" id="GO:0008976">
    <property type="term" value="F:polyphosphate kinase activity"/>
    <property type="evidence" value="ECO:0007669"/>
    <property type="project" value="UniProtKB-EC"/>
</dbReference>
<feature type="binding site" evidence="6">
    <location>
        <position position="406"/>
    </location>
    <ligand>
        <name>Mg(2+)</name>
        <dbReference type="ChEBI" id="CHEBI:18420"/>
    </ligand>
</feature>
<comment type="caution">
    <text evidence="12">The sequence shown here is derived from an EMBL/GenBank/DDBJ whole genome shotgun (WGS) entry which is preliminary data.</text>
</comment>
<evidence type="ECO:0000313" key="13">
    <source>
        <dbReference type="Proteomes" id="UP001652338"/>
    </source>
</evidence>
<name>A0ABT2SM94_9FIRM</name>
<dbReference type="NCBIfam" id="NF003917">
    <property type="entry name" value="PRK05443.1-1"/>
    <property type="match status" value="1"/>
</dbReference>
<dbReference type="InterPro" id="IPR024953">
    <property type="entry name" value="PP_kinase_middle"/>
</dbReference>
<evidence type="ECO:0000256" key="7">
    <source>
        <dbReference type="RuleBase" id="RU003800"/>
    </source>
</evidence>
<evidence type="ECO:0000256" key="3">
    <source>
        <dbReference type="ARBA" id="ARBA00022741"/>
    </source>
</evidence>
<dbReference type="SUPFAM" id="SSF143724">
    <property type="entry name" value="PHP14-like"/>
    <property type="match status" value="1"/>
</dbReference>
<dbReference type="PIRSF" id="PIRSF015589">
    <property type="entry name" value="PP_kinase"/>
    <property type="match status" value="1"/>
</dbReference>
<feature type="domain" description="Polyphosphate kinase C-terminal" evidence="10">
    <location>
        <begin position="504"/>
        <end position="665"/>
    </location>
</feature>
<keyword evidence="2 6" id="KW-0808">Transferase</keyword>
<dbReference type="SUPFAM" id="SSF140356">
    <property type="entry name" value="PPK N-terminal domain-like"/>
    <property type="match status" value="1"/>
</dbReference>
<dbReference type="InterPro" id="IPR003414">
    <property type="entry name" value="PP_kinase"/>
</dbReference>